<dbReference type="Pfam" id="PF15799">
    <property type="entry name" value="CCD48"/>
    <property type="match status" value="1"/>
</dbReference>
<feature type="compositionally biased region" description="Low complexity" evidence="1">
    <location>
        <begin position="861"/>
        <end position="871"/>
    </location>
</feature>
<evidence type="ECO:0000313" key="3">
    <source>
        <dbReference type="EMBL" id="KAK8402374.1"/>
    </source>
</evidence>
<dbReference type="GO" id="GO:0000793">
    <property type="term" value="C:condensed chromosome"/>
    <property type="evidence" value="ECO:0007669"/>
    <property type="project" value="TreeGrafter"/>
</dbReference>
<evidence type="ECO:0000256" key="1">
    <source>
        <dbReference type="SAM" id="MobiDB-lite"/>
    </source>
</evidence>
<keyword evidence="4" id="KW-1185">Reference proteome</keyword>
<feature type="domain" description="EF-hand" evidence="2">
    <location>
        <begin position="298"/>
        <end position="333"/>
    </location>
</feature>
<gene>
    <name evidence="3" type="ORF">O3P69_000650</name>
</gene>
<feature type="region of interest" description="Disordered" evidence="1">
    <location>
        <begin position="1"/>
        <end position="82"/>
    </location>
</feature>
<feature type="region of interest" description="Disordered" evidence="1">
    <location>
        <begin position="719"/>
        <end position="752"/>
    </location>
</feature>
<accession>A0AAW0UQF1</accession>
<dbReference type="InterPro" id="IPR002048">
    <property type="entry name" value="EF_hand_dom"/>
</dbReference>
<evidence type="ECO:0000313" key="4">
    <source>
        <dbReference type="Proteomes" id="UP001487740"/>
    </source>
</evidence>
<dbReference type="PROSITE" id="PS50222">
    <property type="entry name" value="EF_HAND_2"/>
    <property type="match status" value="1"/>
</dbReference>
<feature type="compositionally biased region" description="Polar residues" evidence="1">
    <location>
        <begin position="835"/>
        <end position="845"/>
    </location>
</feature>
<name>A0AAW0UQF1_SCYPA</name>
<reference evidence="3 4" key="1">
    <citation type="submission" date="2023-03" db="EMBL/GenBank/DDBJ databases">
        <title>High-quality genome of Scylla paramamosain provides insights in environmental adaptation.</title>
        <authorList>
            <person name="Zhang L."/>
        </authorList>
    </citation>
    <scope>NUCLEOTIDE SEQUENCE [LARGE SCALE GENOMIC DNA]</scope>
    <source>
        <strain evidence="3">LZ_2023a</strain>
        <tissue evidence="3">Muscle</tissue>
    </source>
</reference>
<dbReference type="GO" id="GO:0003682">
    <property type="term" value="F:chromatin binding"/>
    <property type="evidence" value="ECO:0007669"/>
    <property type="project" value="TreeGrafter"/>
</dbReference>
<dbReference type="Proteomes" id="UP001487740">
    <property type="component" value="Unassembled WGS sequence"/>
</dbReference>
<dbReference type="GO" id="GO:0000796">
    <property type="term" value="C:condensin complex"/>
    <property type="evidence" value="ECO:0007669"/>
    <property type="project" value="TreeGrafter"/>
</dbReference>
<dbReference type="PANTHER" id="PTHR43941">
    <property type="entry name" value="STRUCTURAL MAINTENANCE OF CHROMOSOMES PROTEIN 2"/>
    <property type="match status" value="1"/>
</dbReference>
<dbReference type="GO" id="GO:0007076">
    <property type="term" value="P:mitotic chromosome condensation"/>
    <property type="evidence" value="ECO:0007669"/>
    <property type="project" value="TreeGrafter"/>
</dbReference>
<sequence length="1064" mass="117168">MESGRTAGEGREGRGLVAGVRAAFRGKPKAAPKPRCDGPDLDEAHCHTPSPPSASAARSQRSPRSPILGWRKLKHKESHKGKECARIEETRISDKSGQCSRSQALRLSHHSTANYTNYTLSSGLGLVGSSEQTNGCFSRNIENHVRPREMSPSWQVSKGIMSKKLEENDNSDSCRQEKLIERCVNGGAVCKAPEGSDSAKVTPGSDMCGDHQGTVVSHVREWADVEGEGEHDGKLCISEKNDGDLIETLLTDDAFQDNRRLEEARRTQEREPWLRSALAYSLRVPQCPRNEVVVLALGVDQYVEEVFRFLDQAGTGKVGVEDFHALCRVLGLEDEGVKNEEQKCRCLGSTLTLLGSLNDSAASDTVSEAPCAAHLSFREFRERLCEVFIRNADAHSLLSLGARRPANAPLVSSVVSVQRRYEVLEAISRKLAEVTARLKCEEESLKDEGSEPVCGKCQQMIHVDRNSNISPRPRHVEVSFLQRQVLLQQQELQCLREVIDDLRVALQSSDAENLALQVQALKLARWRQGASLQDLSLTDEEDTIDNLLRQLAELGPQSMLGAPPAPPKDEPQEMKEKPPPSQDTERSTASKRDLPGTTFPSGDASLEDELQATYEALQTAREEQEATQADLQQTVSQLQQREAELRKVEGSLETAQSALGQAHAENLNLVTEVAEARTSLQDSHSRLAQALNELQQAKDIIMQKEKQLEETQLRLDQLRDSNGKNPHHHTLPCLQSSRHAPPGLGQHSPSPVRERVVARVGTARELVAGSLGQVRAGEHALVALAAHTARTRLEDARRADSGLYSEDSERDEDTCQDRSSEHASASEEDLWSLRGSDSSPKSQSDPAAPATLPPPWITTESNSCNNSSNSSDDGYKTEAGEPSHASPFFTDPTLTSNCTSTEIIEGLERELEWLQHTLEEAEKECEEESSQQAKEKPVVEEPKPPGELRVEESDRERLSHLEEQLKQLLEALMSVADMNLSRRTLGRLVLEAVQDASGHAASTMRPGAEDEVPPISLLTRLLASLPHHAPAKQQEETTEWLFHSALRGLAHPAEARERVEATMG</sequence>
<feature type="compositionally biased region" description="Low complexity" evidence="1">
    <location>
        <begin position="53"/>
        <end position="66"/>
    </location>
</feature>
<comment type="caution">
    <text evidence="3">The sequence shown here is derived from an EMBL/GenBank/DDBJ whole genome shotgun (WGS) entry which is preliminary data.</text>
</comment>
<protein>
    <recommendedName>
        <fullName evidence="2">EF-hand domain-containing protein</fullName>
    </recommendedName>
</protein>
<feature type="region of interest" description="Disordered" evidence="1">
    <location>
        <begin position="920"/>
        <end position="953"/>
    </location>
</feature>
<evidence type="ECO:0000259" key="2">
    <source>
        <dbReference type="PROSITE" id="PS50222"/>
    </source>
</evidence>
<feature type="region of interest" description="Disordered" evidence="1">
    <location>
        <begin position="556"/>
        <end position="606"/>
    </location>
</feature>
<feature type="region of interest" description="Disordered" evidence="1">
    <location>
        <begin position="794"/>
        <end position="896"/>
    </location>
</feature>
<feature type="compositionally biased region" description="Basic and acidic residues" evidence="1">
    <location>
        <begin position="813"/>
        <end position="825"/>
    </location>
</feature>
<dbReference type="GO" id="GO:0005509">
    <property type="term" value="F:calcium ion binding"/>
    <property type="evidence" value="ECO:0007669"/>
    <property type="project" value="InterPro"/>
</dbReference>
<feature type="compositionally biased region" description="Basic and acidic residues" evidence="1">
    <location>
        <begin position="933"/>
        <end position="953"/>
    </location>
</feature>
<dbReference type="PANTHER" id="PTHR43941:SF1">
    <property type="entry name" value="STRUCTURAL MAINTENANCE OF CHROMOSOMES PROTEIN 2"/>
    <property type="match status" value="1"/>
</dbReference>
<organism evidence="3 4">
    <name type="scientific">Scylla paramamosain</name>
    <name type="common">Mud crab</name>
    <dbReference type="NCBI Taxonomy" id="85552"/>
    <lineage>
        <taxon>Eukaryota</taxon>
        <taxon>Metazoa</taxon>
        <taxon>Ecdysozoa</taxon>
        <taxon>Arthropoda</taxon>
        <taxon>Crustacea</taxon>
        <taxon>Multicrustacea</taxon>
        <taxon>Malacostraca</taxon>
        <taxon>Eumalacostraca</taxon>
        <taxon>Eucarida</taxon>
        <taxon>Decapoda</taxon>
        <taxon>Pleocyemata</taxon>
        <taxon>Brachyura</taxon>
        <taxon>Eubrachyura</taxon>
        <taxon>Portunoidea</taxon>
        <taxon>Portunidae</taxon>
        <taxon>Portuninae</taxon>
        <taxon>Scylla</taxon>
    </lineage>
</organism>
<proteinExistence type="predicted"/>
<dbReference type="EMBL" id="JARAKH010000007">
    <property type="protein sequence ID" value="KAK8402374.1"/>
    <property type="molecule type" value="Genomic_DNA"/>
</dbReference>
<feature type="compositionally biased region" description="Basic and acidic residues" evidence="1">
    <location>
        <begin position="567"/>
        <end position="594"/>
    </location>
</feature>
<feature type="compositionally biased region" description="Basic and acidic residues" evidence="1">
    <location>
        <begin position="34"/>
        <end position="46"/>
    </location>
</feature>
<dbReference type="InterPro" id="IPR031601">
    <property type="entry name" value="CCD48"/>
</dbReference>
<dbReference type="AlphaFoldDB" id="A0AAW0UQF1"/>
<dbReference type="GO" id="GO:0000785">
    <property type="term" value="C:chromatin"/>
    <property type="evidence" value="ECO:0007669"/>
    <property type="project" value="TreeGrafter"/>
</dbReference>